<dbReference type="PROSITE" id="PS51904">
    <property type="entry name" value="GLYCOSYL_HYDROL_F25_2"/>
    <property type="match status" value="1"/>
</dbReference>
<dbReference type="Gene3D" id="3.60.21.10">
    <property type="match status" value="1"/>
</dbReference>
<dbReference type="CDD" id="cd06414">
    <property type="entry name" value="GH25_LytC-like"/>
    <property type="match status" value="1"/>
</dbReference>
<dbReference type="InterPro" id="IPR002053">
    <property type="entry name" value="Glyco_hydro_25"/>
</dbReference>
<keyword evidence="3" id="KW-1133">Transmembrane helix</keyword>
<proteinExistence type="inferred from homology"/>
<dbReference type="GO" id="GO:0016052">
    <property type="term" value="P:carbohydrate catabolic process"/>
    <property type="evidence" value="ECO:0007669"/>
    <property type="project" value="TreeGrafter"/>
</dbReference>
<dbReference type="OrthoDB" id="9765879at2"/>
<dbReference type="GO" id="GO:0016998">
    <property type="term" value="P:cell wall macromolecule catabolic process"/>
    <property type="evidence" value="ECO:0007669"/>
    <property type="project" value="InterPro"/>
</dbReference>
<dbReference type="Pfam" id="PF01183">
    <property type="entry name" value="Glyco_hydro_25"/>
    <property type="match status" value="1"/>
</dbReference>
<dbReference type="GO" id="GO:0003796">
    <property type="term" value="F:lysozyme activity"/>
    <property type="evidence" value="ECO:0007669"/>
    <property type="project" value="InterPro"/>
</dbReference>
<protein>
    <submittedName>
        <fullName evidence="5">Ig-like domain (Group 2)</fullName>
    </submittedName>
</protein>
<gene>
    <name evidence="5" type="ORF">SAMN02745178_00373</name>
</gene>
<name>A0A1T4WDU6_9FIRM</name>
<feature type="compositionally biased region" description="Basic residues" evidence="2">
    <location>
        <begin position="34"/>
        <end position="44"/>
    </location>
</feature>
<dbReference type="InterPro" id="IPR003343">
    <property type="entry name" value="Big_2"/>
</dbReference>
<feature type="compositionally biased region" description="Low complexity" evidence="2">
    <location>
        <begin position="13"/>
        <end position="27"/>
    </location>
</feature>
<dbReference type="PANTHER" id="PTHR34135">
    <property type="entry name" value="LYSOZYME"/>
    <property type="match status" value="1"/>
</dbReference>
<keyword evidence="3" id="KW-0472">Membrane</keyword>
<dbReference type="SUPFAM" id="SSF56300">
    <property type="entry name" value="Metallo-dependent phosphatases"/>
    <property type="match status" value="1"/>
</dbReference>
<evidence type="ECO:0000256" key="3">
    <source>
        <dbReference type="SAM" id="Phobius"/>
    </source>
</evidence>
<dbReference type="SUPFAM" id="SSF49373">
    <property type="entry name" value="Invasin/intimin cell-adhesion fragments"/>
    <property type="match status" value="1"/>
</dbReference>
<feature type="region of interest" description="Disordered" evidence="2">
    <location>
        <begin position="1"/>
        <end position="44"/>
    </location>
</feature>
<feature type="domain" description="BIG2" evidence="4">
    <location>
        <begin position="379"/>
        <end position="425"/>
    </location>
</feature>
<evidence type="ECO:0000256" key="2">
    <source>
        <dbReference type="SAM" id="MobiDB-lite"/>
    </source>
</evidence>
<evidence type="ECO:0000313" key="6">
    <source>
        <dbReference type="Proteomes" id="UP000190286"/>
    </source>
</evidence>
<feature type="region of interest" description="Disordered" evidence="2">
    <location>
        <begin position="696"/>
        <end position="732"/>
    </location>
</feature>
<keyword evidence="6" id="KW-1185">Reference proteome</keyword>
<dbReference type="Pfam" id="PF02368">
    <property type="entry name" value="Big_2"/>
    <property type="match status" value="1"/>
</dbReference>
<evidence type="ECO:0000256" key="1">
    <source>
        <dbReference type="ARBA" id="ARBA00010646"/>
    </source>
</evidence>
<dbReference type="EMBL" id="FUYF01000002">
    <property type="protein sequence ID" value="SKA75188.1"/>
    <property type="molecule type" value="Genomic_DNA"/>
</dbReference>
<evidence type="ECO:0000313" key="5">
    <source>
        <dbReference type="EMBL" id="SKA75188.1"/>
    </source>
</evidence>
<dbReference type="GO" id="GO:0009253">
    <property type="term" value="P:peptidoglycan catabolic process"/>
    <property type="evidence" value="ECO:0007669"/>
    <property type="project" value="InterPro"/>
</dbReference>
<sequence length="923" mass="98629">MPEERKVYRRPARTAAPAPQAGQTAPRPDAPPPPKKKKRPGAKRRRSRLVLGLCLLCLLVVVIVSVVLVRCSAEEKGPAEADFGTPAAAWQKNDLGYYFNTSGRAMPAAVLKGMDVSKFQGEIDWEKAKAAGIDFAIIRCGFGGEWDGQEENWAQDDPQWRRNADECTRLGIPFGAYLYSYATTVEEARSEADHVARLLGLTAPPQEGLDDYTAAPYRLSYPVYYDLEDKYISGVFPSEMAEITQAFFDRLTEYGYIGAQGLYASRNWVRARMTDPAFDKWRDNLWIARFSDDLDYAGTYDMWQCTFSAPGADYGVQSETVDLDFVMKPFKFTGVSACNGKTAAPVLLNDTYTDELHMDGKDAYATLATNEPGEKDGGRRVYWTTSDKTVATVDKNGTVRARTDSGECTITATLADGTERLTCRVRVGDITVPIFATAGLRGDRATLADAAALKGATPDSILLDAGDSLHGTESASLTGGMDMLSAFSAAGYDLHAMALTDFAYGTTRLVSDANMGSGPSLASNLLNNEGTAVFYRSTSWSRNRVTNGRYTVVERAGYKIGFFVLNDPAQAAVISASNGEFITARDWTDTAAEQITALQNAGCDAILAIVSTAPAGDWQKALLSQGVTAIIDGTTAENGTNVLGADLGLTGVAQLDLVFTQGGGCRVELRQPVAAAEMESRRATWLAMSTADAAQADTAADAADPGKDTEAVGGSDTTAPTETADEAQQAGADAYTSAAAEIATLDADDQSILYTPLFTYAANPDANKTISFGNYLAALYAEIVTNDTATGLPEGASVEAFAGGVTEPEYGEITRGDLMAALPATARIQLVSTTAEAARALADGGTVSRVYQNSLTEYAPEGDVVYIVTDTATLAGLGAEYTVLRDYGDVFWSVRMNINDLTANFTTEFVLPEAPQYGVGRRG</sequence>
<dbReference type="GeneID" id="93336868"/>
<dbReference type="Proteomes" id="UP000190286">
    <property type="component" value="Unassembled WGS sequence"/>
</dbReference>
<accession>A0A1T4WDU6</accession>
<dbReference type="InterPro" id="IPR029052">
    <property type="entry name" value="Metallo-depent_PP-like"/>
</dbReference>
<dbReference type="InterPro" id="IPR008964">
    <property type="entry name" value="Invasin/intimin_cell_adhesion"/>
</dbReference>
<dbReference type="SUPFAM" id="SSF51445">
    <property type="entry name" value="(Trans)glycosidases"/>
    <property type="match status" value="1"/>
</dbReference>
<reference evidence="5 6" key="1">
    <citation type="submission" date="2017-02" db="EMBL/GenBank/DDBJ databases">
        <authorList>
            <person name="Peterson S.W."/>
        </authorList>
    </citation>
    <scope>NUCLEOTIDE SEQUENCE [LARGE SCALE GENOMIC DNA]</scope>
    <source>
        <strain evidence="5 6">ATCC 27749</strain>
    </source>
</reference>
<feature type="compositionally biased region" description="Low complexity" evidence="2">
    <location>
        <begin position="716"/>
        <end position="730"/>
    </location>
</feature>
<dbReference type="InterPro" id="IPR017853">
    <property type="entry name" value="GH"/>
</dbReference>
<dbReference type="RefSeq" id="WP_078783395.1">
    <property type="nucleotide sequence ID" value="NZ_FUYF01000002.1"/>
</dbReference>
<organism evidence="5 6">
    <name type="scientific">Gemmiger formicilis</name>
    <dbReference type="NCBI Taxonomy" id="745368"/>
    <lineage>
        <taxon>Bacteria</taxon>
        <taxon>Bacillati</taxon>
        <taxon>Bacillota</taxon>
        <taxon>Clostridia</taxon>
        <taxon>Eubacteriales</taxon>
        <taxon>Gemmiger</taxon>
    </lineage>
</organism>
<dbReference type="STRING" id="745368.SAMN02745178_00373"/>
<dbReference type="AlphaFoldDB" id="A0A1T4WDU6"/>
<dbReference type="Gene3D" id="2.60.40.1080">
    <property type="match status" value="1"/>
</dbReference>
<feature type="transmembrane region" description="Helical" evidence="3">
    <location>
        <begin position="49"/>
        <end position="69"/>
    </location>
</feature>
<evidence type="ECO:0000259" key="4">
    <source>
        <dbReference type="Pfam" id="PF02368"/>
    </source>
</evidence>
<dbReference type="PANTHER" id="PTHR34135:SF2">
    <property type="entry name" value="LYSOZYME"/>
    <property type="match status" value="1"/>
</dbReference>
<keyword evidence="3" id="KW-0812">Transmembrane</keyword>
<comment type="similarity">
    <text evidence="1">Belongs to the glycosyl hydrolase 25 family.</text>
</comment>
<dbReference type="Gene3D" id="3.20.20.80">
    <property type="entry name" value="Glycosidases"/>
    <property type="match status" value="1"/>
</dbReference>